<name>A0ABS2PQY8_9STRE</name>
<reference evidence="1 2" key="1">
    <citation type="submission" date="2021-01" db="EMBL/GenBank/DDBJ databases">
        <title>Genomic Encyclopedia of Type Strains, Phase IV (KMG-IV): sequencing the most valuable type-strain genomes for metagenomic binning, comparative biology and taxonomic classification.</title>
        <authorList>
            <person name="Goeker M."/>
        </authorList>
    </citation>
    <scope>NUCLEOTIDE SEQUENCE [LARGE SCALE GENOMIC DNA]</scope>
    <source>
        <strain evidence="1 2">DSM 27382</strain>
    </source>
</reference>
<dbReference type="Proteomes" id="UP000697472">
    <property type="component" value="Unassembled WGS sequence"/>
</dbReference>
<comment type="caution">
    <text evidence="1">The sequence shown here is derived from an EMBL/GenBank/DDBJ whole genome shotgun (WGS) entry which is preliminary data.</text>
</comment>
<evidence type="ECO:0000313" key="1">
    <source>
        <dbReference type="EMBL" id="MBM7641955.1"/>
    </source>
</evidence>
<protein>
    <recommendedName>
        <fullName evidence="3">Transposase</fullName>
    </recommendedName>
</protein>
<evidence type="ECO:0008006" key="3">
    <source>
        <dbReference type="Google" id="ProtNLM"/>
    </source>
</evidence>
<accession>A0ABS2PQY8</accession>
<keyword evidence="2" id="KW-1185">Reference proteome</keyword>
<organism evidence="1 2">
    <name type="scientific">Streptococcus loxodontisalivarius</name>
    <dbReference type="NCBI Taxonomy" id="1349415"/>
    <lineage>
        <taxon>Bacteria</taxon>
        <taxon>Bacillati</taxon>
        <taxon>Bacillota</taxon>
        <taxon>Bacilli</taxon>
        <taxon>Lactobacillales</taxon>
        <taxon>Streptococcaceae</taxon>
        <taxon>Streptococcus</taxon>
    </lineage>
</organism>
<sequence length="42" mass="4961">MNKKTKLSNKEAEALQVYQSKKLHHFREILAYCAILEKLTKL</sequence>
<gene>
    <name evidence="1" type="ORF">JOC28_000243</name>
</gene>
<evidence type="ECO:0000313" key="2">
    <source>
        <dbReference type="Proteomes" id="UP000697472"/>
    </source>
</evidence>
<dbReference type="EMBL" id="JAFBEH010000002">
    <property type="protein sequence ID" value="MBM7641955.1"/>
    <property type="molecule type" value="Genomic_DNA"/>
</dbReference>
<proteinExistence type="predicted"/>
<dbReference type="RefSeq" id="WP_275582116.1">
    <property type="nucleotide sequence ID" value="NZ_JAFBEH010000002.1"/>
</dbReference>